<feature type="region of interest" description="Disordered" evidence="3">
    <location>
        <begin position="746"/>
        <end position="818"/>
    </location>
</feature>
<feature type="compositionally biased region" description="Basic and acidic residues" evidence="3">
    <location>
        <begin position="1079"/>
        <end position="1094"/>
    </location>
</feature>
<feature type="compositionally biased region" description="Low complexity" evidence="3">
    <location>
        <begin position="604"/>
        <end position="613"/>
    </location>
</feature>
<feature type="domain" description="Telomeric single stranded DNA binding POT1/Cdc13" evidence="4">
    <location>
        <begin position="911"/>
        <end position="1047"/>
    </location>
</feature>
<dbReference type="InterPro" id="IPR011564">
    <property type="entry name" value="Telomer_end-bd_POT1/Cdc13"/>
</dbReference>
<feature type="compositionally biased region" description="Polar residues" evidence="3">
    <location>
        <begin position="1329"/>
        <end position="1341"/>
    </location>
</feature>
<dbReference type="Proteomes" id="UP001345013">
    <property type="component" value="Unassembled WGS sequence"/>
</dbReference>
<feature type="region of interest" description="Disordered" evidence="3">
    <location>
        <begin position="838"/>
        <end position="886"/>
    </location>
</feature>
<feature type="compositionally biased region" description="Basic and acidic residues" evidence="3">
    <location>
        <begin position="352"/>
        <end position="362"/>
    </location>
</feature>
<dbReference type="Gene3D" id="2.40.50.140">
    <property type="entry name" value="Nucleic acid-binding proteins"/>
    <property type="match status" value="1"/>
</dbReference>
<feature type="compositionally biased region" description="Basic and acidic residues" evidence="3">
    <location>
        <begin position="1400"/>
        <end position="1419"/>
    </location>
</feature>
<feature type="region of interest" description="Disordered" evidence="3">
    <location>
        <begin position="502"/>
        <end position="622"/>
    </location>
</feature>
<name>A0ABR0K047_9EURO</name>
<keyword evidence="2" id="KW-0539">Nucleus</keyword>
<feature type="compositionally biased region" description="Polar residues" evidence="3">
    <location>
        <begin position="846"/>
        <end position="856"/>
    </location>
</feature>
<feature type="compositionally biased region" description="Basic and acidic residues" evidence="3">
    <location>
        <begin position="1193"/>
        <end position="1207"/>
    </location>
</feature>
<feature type="compositionally biased region" description="Low complexity" evidence="3">
    <location>
        <begin position="1099"/>
        <end position="1117"/>
    </location>
</feature>
<feature type="compositionally biased region" description="Low complexity" evidence="3">
    <location>
        <begin position="1165"/>
        <end position="1176"/>
    </location>
</feature>
<evidence type="ECO:0000313" key="6">
    <source>
        <dbReference type="Proteomes" id="UP001345013"/>
    </source>
</evidence>
<feature type="region of interest" description="Disordered" evidence="3">
    <location>
        <begin position="144"/>
        <end position="164"/>
    </location>
</feature>
<evidence type="ECO:0000256" key="2">
    <source>
        <dbReference type="ARBA" id="ARBA00023242"/>
    </source>
</evidence>
<dbReference type="CDD" id="cd04497">
    <property type="entry name" value="hPOT1_OB1_like"/>
    <property type="match status" value="1"/>
</dbReference>
<dbReference type="SUPFAM" id="SSF50249">
    <property type="entry name" value="Nucleic acid-binding proteins"/>
    <property type="match status" value="1"/>
</dbReference>
<feature type="compositionally biased region" description="Polar residues" evidence="3">
    <location>
        <begin position="1136"/>
        <end position="1149"/>
    </location>
</feature>
<feature type="compositionally biased region" description="Polar residues" evidence="3">
    <location>
        <begin position="1118"/>
        <end position="1128"/>
    </location>
</feature>
<feature type="compositionally biased region" description="Acidic residues" evidence="3">
    <location>
        <begin position="535"/>
        <end position="562"/>
    </location>
</feature>
<dbReference type="SMART" id="SM00976">
    <property type="entry name" value="Telo_bind"/>
    <property type="match status" value="1"/>
</dbReference>
<feature type="compositionally biased region" description="Acidic residues" evidence="3">
    <location>
        <begin position="1248"/>
        <end position="1276"/>
    </location>
</feature>
<dbReference type="InterPro" id="IPR012340">
    <property type="entry name" value="NA-bd_OB-fold"/>
</dbReference>
<feature type="compositionally biased region" description="Low complexity" evidence="3">
    <location>
        <begin position="145"/>
        <end position="159"/>
    </location>
</feature>
<organism evidence="5 6">
    <name type="scientific">Lithohypha guttulata</name>
    <dbReference type="NCBI Taxonomy" id="1690604"/>
    <lineage>
        <taxon>Eukaryota</taxon>
        <taxon>Fungi</taxon>
        <taxon>Dikarya</taxon>
        <taxon>Ascomycota</taxon>
        <taxon>Pezizomycotina</taxon>
        <taxon>Eurotiomycetes</taxon>
        <taxon>Chaetothyriomycetidae</taxon>
        <taxon>Chaetothyriales</taxon>
        <taxon>Trichomeriaceae</taxon>
        <taxon>Lithohypha</taxon>
    </lineage>
</organism>
<feature type="region of interest" description="Disordered" evidence="3">
    <location>
        <begin position="309"/>
        <end position="377"/>
    </location>
</feature>
<evidence type="ECO:0000256" key="1">
    <source>
        <dbReference type="ARBA" id="ARBA00004123"/>
    </source>
</evidence>
<keyword evidence="6" id="KW-1185">Reference proteome</keyword>
<proteinExistence type="predicted"/>
<feature type="compositionally biased region" description="Basic residues" evidence="3">
    <location>
        <begin position="1307"/>
        <end position="1328"/>
    </location>
</feature>
<comment type="caution">
    <text evidence="5">The sequence shown here is derived from an EMBL/GenBank/DDBJ whole genome shotgun (WGS) entry which is preliminary data.</text>
</comment>
<feature type="compositionally biased region" description="Basic and acidic residues" evidence="3">
    <location>
        <begin position="764"/>
        <end position="774"/>
    </location>
</feature>
<dbReference type="EMBL" id="JAVRRG010000147">
    <property type="protein sequence ID" value="KAK5080633.1"/>
    <property type="molecule type" value="Genomic_DNA"/>
</dbReference>
<dbReference type="InterPro" id="IPR000637">
    <property type="entry name" value="HMGI/Y_DNA-bd_CS"/>
</dbReference>
<feature type="compositionally biased region" description="Polar residues" evidence="3">
    <location>
        <begin position="519"/>
        <end position="532"/>
    </location>
</feature>
<feature type="region of interest" description="Disordered" evidence="3">
    <location>
        <begin position="1053"/>
        <end position="1419"/>
    </location>
</feature>
<dbReference type="PROSITE" id="PS00354">
    <property type="entry name" value="HMGI_Y"/>
    <property type="match status" value="1"/>
</dbReference>
<evidence type="ECO:0000313" key="5">
    <source>
        <dbReference type="EMBL" id="KAK5080633.1"/>
    </source>
</evidence>
<feature type="compositionally biased region" description="Low complexity" evidence="3">
    <location>
        <begin position="1383"/>
        <end position="1393"/>
    </location>
</feature>
<gene>
    <name evidence="5" type="ORF">LTR24_008469</name>
</gene>
<dbReference type="Pfam" id="PF02765">
    <property type="entry name" value="POT1"/>
    <property type="match status" value="1"/>
</dbReference>
<reference evidence="5 6" key="1">
    <citation type="submission" date="2023-08" db="EMBL/GenBank/DDBJ databases">
        <title>Black Yeasts Isolated from many extreme environments.</title>
        <authorList>
            <person name="Coleine C."/>
            <person name="Stajich J.E."/>
            <person name="Selbmann L."/>
        </authorList>
    </citation>
    <scope>NUCLEOTIDE SEQUENCE [LARGE SCALE GENOMIC DNA]</scope>
    <source>
        <strain evidence="5 6">CCFEE 5885</strain>
    </source>
</reference>
<evidence type="ECO:0000256" key="3">
    <source>
        <dbReference type="SAM" id="MobiDB-lite"/>
    </source>
</evidence>
<accession>A0ABR0K047</accession>
<feature type="region of interest" description="Disordered" evidence="3">
    <location>
        <begin position="238"/>
        <end position="267"/>
    </location>
</feature>
<protein>
    <recommendedName>
        <fullName evidence="4">Telomeric single stranded DNA binding POT1/Cdc13 domain-containing protein</fullName>
    </recommendedName>
</protein>
<comment type="subcellular location">
    <subcellularLocation>
        <location evidence="1">Nucleus</location>
    </subcellularLocation>
</comment>
<evidence type="ECO:0000259" key="4">
    <source>
        <dbReference type="SMART" id="SM00976"/>
    </source>
</evidence>
<sequence length="1419" mass="154724">MATSSENEEAHAALSNSTRIHIAHLNPACPSEDKHIEADVVLVWPYSSGTQELSLLLAERDVSLRKVMGQVKATFHAAVAREVARSKPGIGDSVRLSLRDVELVQEQNEVHTPGRKAAFTLHSFRAVLLELFTTEGQRQLIDFVPSTTSPTSSPQPSSPATNGTLIAFDTPTADRALHVSRTRAVSGSASILRTSQRLSSNSFPGSMVDPFTQEDGYVEGRGRKRTKFARHSGAWRFVNSDDENNDIDSPREHGHVRASSPPTDQILEDGDVLDLTEEPSPVKTNATEPSRPEAVPVEELQLFKHASVEHGAASSVEDQDNAEYKGFERSPSPESRSDVESELSASSSDRIIPVERMSRSPDEATGTATPRLEAVAPPGLPIVPPVVSRDQHSPPFLSQPSVLDANAQEFEPPDAFFQVPAPQSPNLALIERPETFAQPSLHEVQRLHHDNDAFLAIPLTDVAAQGIDLDFLQQQIDIENGENLPTELAEEVIEDEDMYGPLVPARSAPELGSKEQHTSPRQSIAPVSNVSDPITLDDDDDDDNEAEEGDESEESENDEDGDDLRMGPSKSPRLNMAGFEADETVEVVEEYHELGADGQEGLTDRSTSTSDSSPASVKPDTTLVVNRENRVERESEHTHIDLDMIEDTASSEDDAAVDYTDEAASEIVALAPPKSPQFHHGAANEILPEAMPLLPVDVVNIELQPAVVQHSEMVNSTYVRSDVAAEDSIPEVASSHDDTEEHRAIAAGSLTPRATQTDEPSEGDQMKRRSDLVHETSQTSFENHQPPPEEADYPSEVLLPPLPQLDGTPARRASRRLLDKPRMSDDIYSDYFTPRRSAVKSKDHALSQTAKVSESQEGPKPSHTVNHGSHHVDEGLQMSPEGRTSGMKLPNAADDVPWASSRGTITDMGYYVYLEYLGDYYDQLVDVLAVCTADGTPAERAKSGPKDFNTTIHLAGPSAPLDSNPTVTAQIFRPRKHAIPAVTRGDVILLRNFKVQTQSHEPFLLSTDESSWAVFSSAARDATMAGPPVEFGNTETAFVSRLLEWWASQGKDKYPDLPTQKQPAHDRPTVKKPAPQPLDLRRSPRSTRPDRTAEDTEAAAEQVGSPSFNPQSPNFSPTTAQSAITPDSASIAGPSSPVSASMMRSTRGASASAVEASETDETNTASPSPAPSISEIPRSHDRHVHVQWAPSMDRAEGEPKPARRTSAEDDSTVISEGETSVSSKRRHRHERRSTSLIHELRDGTQWVDIDDFEVVSVSEEETEETEEEDGGEGDGDNADRTSFGAAPSELAARDVSPQTAATDTPSKRPRGRPRRYFTGHRGRPRKTNSQHPHENSATIRSSPKKPRALPHKETSQQQQEQQQQPSEAHAPTDTRPQSSHSQGDTTAAATGTGRMTRSKAAKDHNHNVHELRDGATYED</sequence>